<dbReference type="GO" id="GO:0005789">
    <property type="term" value="C:endoplasmic reticulum membrane"/>
    <property type="evidence" value="ECO:0007669"/>
    <property type="project" value="TreeGrafter"/>
</dbReference>
<evidence type="ECO:0000256" key="10">
    <source>
        <dbReference type="SAM" id="SignalP"/>
    </source>
</evidence>
<proteinExistence type="inferred from homology"/>
<dbReference type="EMBL" id="BRXY01000004">
    <property type="protein sequence ID" value="GMH51573.1"/>
    <property type="molecule type" value="Genomic_DNA"/>
</dbReference>
<dbReference type="PRINTS" id="PR00412">
    <property type="entry name" value="EPOXHYDRLASE"/>
</dbReference>
<gene>
    <name evidence="13" type="ORF">TrST_g322</name>
</gene>
<evidence type="ECO:0000256" key="2">
    <source>
        <dbReference type="ARBA" id="ARBA00005441"/>
    </source>
</evidence>
<dbReference type="Pfam" id="PF00561">
    <property type="entry name" value="Abhydrolase_1"/>
    <property type="match status" value="1"/>
</dbReference>
<dbReference type="InterPro" id="IPR000073">
    <property type="entry name" value="AB_hydrolase_1"/>
</dbReference>
<feature type="chain" id="PRO_5040766593" description="AB hydrolase-1 domain-containing protein" evidence="10">
    <location>
        <begin position="27"/>
        <end position="593"/>
    </location>
</feature>
<dbReference type="OrthoDB" id="194025at2759"/>
<dbReference type="Gene3D" id="3.40.50.1820">
    <property type="entry name" value="alpha/beta hydrolase"/>
    <property type="match status" value="1"/>
</dbReference>
<evidence type="ECO:0000256" key="3">
    <source>
        <dbReference type="ARBA" id="ARBA00022679"/>
    </source>
</evidence>
<keyword evidence="14" id="KW-1185">Reference proteome</keyword>
<keyword evidence="4 9" id="KW-0812">Transmembrane</keyword>
<evidence type="ECO:0000256" key="1">
    <source>
        <dbReference type="ARBA" id="ARBA00004141"/>
    </source>
</evidence>
<accession>A0A9W7DQJ9</accession>
<evidence type="ECO:0000256" key="8">
    <source>
        <dbReference type="ARBA" id="ARBA00023136"/>
    </source>
</evidence>
<reference evidence="14" key="1">
    <citation type="journal article" date="2023" name="Commun. Biol.">
        <title>Genome analysis of Parmales, the sister group of diatoms, reveals the evolutionary specialization of diatoms from phago-mixotrophs to photoautotrophs.</title>
        <authorList>
            <person name="Ban H."/>
            <person name="Sato S."/>
            <person name="Yoshikawa S."/>
            <person name="Yamada K."/>
            <person name="Nakamura Y."/>
            <person name="Ichinomiya M."/>
            <person name="Sato N."/>
            <person name="Blanc-Mathieu R."/>
            <person name="Endo H."/>
            <person name="Kuwata A."/>
            <person name="Ogata H."/>
        </authorList>
    </citation>
    <scope>NUCLEOTIDE SEQUENCE [LARGE SCALE GENOMIC DNA]</scope>
    <source>
        <strain evidence="14">NIES 3701</strain>
    </source>
</reference>
<comment type="similarity">
    <text evidence="2">Belongs to the sphingomyelin synthase family.</text>
</comment>
<evidence type="ECO:0000256" key="5">
    <source>
        <dbReference type="ARBA" id="ARBA00022919"/>
    </source>
</evidence>
<feature type="signal peptide" evidence="10">
    <location>
        <begin position="1"/>
        <end position="26"/>
    </location>
</feature>
<evidence type="ECO:0000259" key="11">
    <source>
        <dbReference type="Pfam" id="PF00561"/>
    </source>
</evidence>
<evidence type="ECO:0000313" key="13">
    <source>
        <dbReference type="EMBL" id="GMH51573.1"/>
    </source>
</evidence>
<dbReference type="GO" id="GO:0033188">
    <property type="term" value="F:sphingomyelin synthase activity"/>
    <property type="evidence" value="ECO:0007669"/>
    <property type="project" value="TreeGrafter"/>
</dbReference>
<dbReference type="GO" id="GO:0000139">
    <property type="term" value="C:Golgi membrane"/>
    <property type="evidence" value="ECO:0007669"/>
    <property type="project" value="TreeGrafter"/>
</dbReference>
<dbReference type="InterPro" id="IPR000639">
    <property type="entry name" value="Epox_hydrolase-like"/>
</dbReference>
<dbReference type="PANTHER" id="PTHR21290">
    <property type="entry name" value="SPHINGOMYELIN SYNTHETASE"/>
    <property type="match status" value="1"/>
</dbReference>
<keyword evidence="7" id="KW-0443">Lipid metabolism</keyword>
<evidence type="ECO:0000256" key="7">
    <source>
        <dbReference type="ARBA" id="ARBA00023098"/>
    </source>
</evidence>
<feature type="transmembrane region" description="Helical" evidence="9">
    <location>
        <begin position="211"/>
        <end position="228"/>
    </location>
</feature>
<name>A0A9W7DQJ9_9STRA</name>
<comment type="caution">
    <text evidence="13">The sequence shown here is derived from an EMBL/GenBank/DDBJ whole genome shotgun (WGS) entry which is preliminary data.</text>
</comment>
<keyword evidence="8 9" id="KW-0472">Membrane</keyword>
<dbReference type="InterPro" id="IPR045221">
    <property type="entry name" value="Sphingomyelin_synth-like"/>
</dbReference>
<keyword evidence="10" id="KW-0732">Signal</keyword>
<evidence type="ECO:0000256" key="6">
    <source>
        <dbReference type="ARBA" id="ARBA00022989"/>
    </source>
</evidence>
<evidence type="ECO:0000256" key="9">
    <source>
        <dbReference type="SAM" id="Phobius"/>
    </source>
</evidence>
<dbReference type="Proteomes" id="UP001165085">
    <property type="component" value="Unassembled WGS sequence"/>
</dbReference>
<keyword evidence="3" id="KW-0808">Transferase</keyword>
<organism evidence="13 14">
    <name type="scientific">Triparma strigata</name>
    <dbReference type="NCBI Taxonomy" id="1606541"/>
    <lineage>
        <taxon>Eukaryota</taxon>
        <taxon>Sar</taxon>
        <taxon>Stramenopiles</taxon>
        <taxon>Ochrophyta</taxon>
        <taxon>Bolidophyceae</taxon>
        <taxon>Parmales</taxon>
        <taxon>Triparmaceae</taxon>
        <taxon>Triparma</taxon>
    </lineage>
</organism>
<evidence type="ECO:0008006" key="15">
    <source>
        <dbReference type="Google" id="ProtNLM"/>
    </source>
</evidence>
<evidence type="ECO:0000313" key="14">
    <source>
        <dbReference type="Proteomes" id="UP001165085"/>
    </source>
</evidence>
<feature type="transmembrane region" description="Helical" evidence="9">
    <location>
        <begin position="249"/>
        <end position="268"/>
    </location>
</feature>
<dbReference type="Pfam" id="PF14360">
    <property type="entry name" value="PAP2_C"/>
    <property type="match status" value="1"/>
</dbReference>
<dbReference type="NCBIfam" id="NF002043">
    <property type="entry name" value="PRK00870.1"/>
    <property type="match status" value="1"/>
</dbReference>
<feature type="transmembrane region" description="Helical" evidence="9">
    <location>
        <begin position="84"/>
        <end position="104"/>
    </location>
</feature>
<evidence type="ECO:0000256" key="4">
    <source>
        <dbReference type="ARBA" id="ARBA00022692"/>
    </source>
</evidence>
<dbReference type="GO" id="GO:0046513">
    <property type="term" value="P:ceramide biosynthetic process"/>
    <property type="evidence" value="ECO:0007669"/>
    <property type="project" value="TreeGrafter"/>
</dbReference>
<sequence>MSSKRPTPKVRPVLLQLGLLLLSSFAAHHASILSFNSVSNSAFTKPLPDVVHSAFPEFCDQLGNGSKCPEALKWLAVAGPDKCVLVTLTVTITFFLLLPPVNLFRLLNEFLSIYNLLQMCRCLTIVVTTLPSPSPMCRGVKTIDELPPEGWFLAPVYCQDLLFSGHTVLNVLCSAFLFQFPTISASPFLKTALFTYTVFACSWSVLLKDHYSVDVVVSTLLTIFLFLNKLEKIRYYSQPKLKPKRIVTILETLINIFVLIIIGPPAIVTDKLKSLLHKPSKSNGFLMQTPIARFKNLTDFTFPANYLTIKTASQKPFQVHYVDVKPKFAASQTILCLHGEPSWSYLYRGFVGPLVAKGYRVVLMDFNGFGKSDKFYNKADYSHEMHKSTLIEFIEQLDLNRFTLVVQDWGGLTGLSAIRDSRVSPRIRNLVIMNTGLPTGVDAYNVLSALPFLIWRCSVMLLGSRIPVKLLFALDLGRLRQLEGYAAPFPDHRFKAGVAKWPLLVPLSGRSKVAEDMKEARAFLKTFVKPVLIAFSDKDPITRGADRDLKSLFPASAPITHRVVEGGSHFLQDTHSTVICNYIAEFLEANKSM</sequence>
<keyword evidence="5" id="KW-0746">Sphingolipid metabolism</keyword>
<dbReference type="GO" id="GO:0047493">
    <property type="term" value="F:ceramide cholinephosphotransferase activity"/>
    <property type="evidence" value="ECO:0007669"/>
    <property type="project" value="TreeGrafter"/>
</dbReference>
<protein>
    <recommendedName>
        <fullName evidence="15">AB hydrolase-1 domain-containing protein</fullName>
    </recommendedName>
</protein>
<feature type="transmembrane region" description="Helical" evidence="9">
    <location>
        <begin position="161"/>
        <end position="180"/>
    </location>
</feature>
<feature type="domain" description="Sphingomyelin synthase-like" evidence="12">
    <location>
        <begin position="158"/>
        <end position="227"/>
    </location>
</feature>
<dbReference type="GO" id="GO:0005886">
    <property type="term" value="C:plasma membrane"/>
    <property type="evidence" value="ECO:0007669"/>
    <property type="project" value="TreeGrafter"/>
</dbReference>
<dbReference type="AlphaFoldDB" id="A0A9W7DQJ9"/>
<dbReference type="InterPro" id="IPR025749">
    <property type="entry name" value="Sphingomyelin_synth-like_dom"/>
</dbReference>
<comment type="subcellular location">
    <subcellularLocation>
        <location evidence="1">Membrane</location>
        <topology evidence="1">Multi-pass membrane protein</topology>
    </subcellularLocation>
</comment>
<dbReference type="PANTHER" id="PTHR21290:SF25">
    <property type="entry name" value="SPHINGOMYELIN SYNTHASE-RELATED PROTEIN 1"/>
    <property type="match status" value="1"/>
</dbReference>
<keyword evidence="6 9" id="KW-1133">Transmembrane helix</keyword>
<dbReference type="SUPFAM" id="SSF53474">
    <property type="entry name" value="alpha/beta-Hydrolases"/>
    <property type="match status" value="1"/>
</dbReference>
<evidence type="ECO:0000259" key="12">
    <source>
        <dbReference type="Pfam" id="PF14360"/>
    </source>
</evidence>
<feature type="domain" description="AB hydrolase-1" evidence="11">
    <location>
        <begin position="333"/>
        <end position="437"/>
    </location>
</feature>
<dbReference type="InterPro" id="IPR029058">
    <property type="entry name" value="AB_hydrolase_fold"/>
</dbReference>